<reference evidence="1 2" key="1">
    <citation type="submission" date="2018-11" db="EMBL/GenBank/DDBJ databases">
        <title>Gordonia insulae sp. nov., isolated from an island soil.</title>
        <authorList>
            <person name="Kim Y.S."/>
            <person name="Kim S.B."/>
        </authorList>
    </citation>
    <scope>NUCLEOTIDE SEQUENCE [LARGE SCALE GENOMIC DNA]</scope>
    <source>
        <strain evidence="1 2">MMS17-SY073</strain>
    </source>
</reference>
<protein>
    <submittedName>
        <fullName evidence="1">Uncharacterized protein</fullName>
    </submittedName>
</protein>
<sequence>MYVDPPRVYGLARSTRGRADEIRAQSPVAGGVSADAGAQESEIARVLKDSARTIDTVLRYHTGRLDHFADLADQGARDYERTDTANAHRLVGPGG</sequence>
<gene>
    <name evidence="1" type="ORF">D7316_00867</name>
</gene>
<evidence type="ECO:0000313" key="2">
    <source>
        <dbReference type="Proteomes" id="UP000271469"/>
    </source>
</evidence>
<accession>A0A3G8JGZ8</accession>
<keyword evidence="2" id="KW-1185">Reference proteome</keyword>
<proteinExistence type="predicted"/>
<name>A0A3G8JGZ8_9ACTN</name>
<evidence type="ECO:0000313" key="1">
    <source>
        <dbReference type="EMBL" id="AZG44283.1"/>
    </source>
</evidence>
<dbReference type="EMBL" id="CP033972">
    <property type="protein sequence ID" value="AZG44283.1"/>
    <property type="molecule type" value="Genomic_DNA"/>
</dbReference>
<dbReference type="Proteomes" id="UP000271469">
    <property type="component" value="Chromosome"/>
</dbReference>
<organism evidence="1 2">
    <name type="scientific">Gordonia insulae</name>
    <dbReference type="NCBI Taxonomy" id="2420509"/>
    <lineage>
        <taxon>Bacteria</taxon>
        <taxon>Bacillati</taxon>
        <taxon>Actinomycetota</taxon>
        <taxon>Actinomycetes</taxon>
        <taxon>Mycobacteriales</taxon>
        <taxon>Gordoniaceae</taxon>
        <taxon>Gordonia</taxon>
    </lineage>
</organism>
<dbReference type="AlphaFoldDB" id="A0A3G8JGZ8"/>
<dbReference type="KEGG" id="gom:D7316_00867"/>